<dbReference type="Proteomes" id="UP000483672">
    <property type="component" value="Unassembled WGS sequence"/>
</dbReference>
<dbReference type="Gene3D" id="3.30.710.10">
    <property type="entry name" value="Potassium Channel Kv1.1, Chain A"/>
    <property type="match status" value="1"/>
</dbReference>
<reference evidence="1 2" key="1">
    <citation type="submission" date="2019-06" db="EMBL/GenBank/DDBJ databases">
        <authorList>
            <person name="Palmer J.M."/>
        </authorList>
    </citation>
    <scope>NUCLEOTIDE SEQUENCE [LARGE SCALE GENOMIC DNA]</scope>
    <source>
        <strain evidence="1 2">TWF191</strain>
    </source>
</reference>
<dbReference type="EMBL" id="WIPF01000015">
    <property type="protein sequence ID" value="KAF3228549.1"/>
    <property type="molecule type" value="Genomic_DNA"/>
</dbReference>
<sequence>MKSTKDTNFFKNLFNDPEFFDIIATVHNQTDDTHVQYYMHQMIVCNSSAHFKQLCSSAPADGNGYRLLSFNTTPGAFELISPGMEDFRLALLQYFLSSKAKSCYSINGQYEGYTGQWQLFKEISELGLPRDRDTLSRFVKYYIPGVTPPSAWLQKLSSESKNGLMAAILLDKKGNTSGENFGTFPYGNGGNYKNFNESIFFSHTADSRLKNAMRHRPSGCWQIFYEIFKVINRIVISTK</sequence>
<comment type="caution">
    <text evidence="1">The sequence shown here is derived from an EMBL/GenBank/DDBJ whole genome shotgun (WGS) entry which is preliminary data.</text>
</comment>
<name>A0A6G1ME51_ORBOL</name>
<evidence type="ECO:0000313" key="1">
    <source>
        <dbReference type="EMBL" id="KAF3228549.1"/>
    </source>
</evidence>
<evidence type="ECO:0008006" key="3">
    <source>
        <dbReference type="Google" id="ProtNLM"/>
    </source>
</evidence>
<protein>
    <recommendedName>
        <fullName evidence="3">BTB domain-containing protein</fullName>
    </recommendedName>
</protein>
<dbReference type="AlphaFoldDB" id="A0A6G1ME51"/>
<proteinExistence type="predicted"/>
<dbReference type="InterPro" id="IPR011333">
    <property type="entry name" value="SKP1/BTB/POZ_sf"/>
</dbReference>
<gene>
    <name evidence="1" type="ORF">TWF191_002405</name>
</gene>
<organism evidence="1 2">
    <name type="scientific">Orbilia oligospora</name>
    <name type="common">Nematode-trapping fungus</name>
    <name type="synonym">Arthrobotrys oligospora</name>
    <dbReference type="NCBI Taxonomy" id="2813651"/>
    <lineage>
        <taxon>Eukaryota</taxon>
        <taxon>Fungi</taxon>
        <taxon>Dikarya</taxon>
        <taxon>Ascomycota</taxon>
        <taxon>Pezizomycotina</taxon>
        <taxon>Orbiliomycetes</taxon>
        <taxon>Orbiliales</taxon>
        <taxon>Orbiliaceae</taxon>
        <taxon>Orbilia</taxon>
    </lineage>
</organism>
<evidence type="ECO:0000313" key="2">
    <source>
        <dbReference type="Proteomes" id="UP000483672"/>
    </source>
</evidence>
<accession>A0A6G1ME51</accession>